<dbReference type="PANTHER" id="PTHR43070:SF3">
    <property type="entry name" value="HOMOSERINE DEHYDROGENASE"/>
    <property type="match status" value="1"/>
</dbReference>
<dbReference type="InterPro" id="IPR036393">
    <property type="entry name" value="AceGlu_kinase-like_sf"/>
</dbReference>
<evidence type="ECO:0000256" key="1">
    <source>
        <dbReference type="ARBA" id="ARBA00013059"/>
    </source>
</evidence>
<sequence>MLITTKLATPFIPALSLSPPSNAAVLNSPSMNSPNSLHSPDEALEASTSNASNRATPLSGTSFLPTPSLPVFPWPSKQNFSSTSQYPPWTITNASLHFADGNAIPNKPSGSSCREGCSTLPRIEGHPQTWNIWKFGGTSIGSAKQIQKVASLIVDEAQFSAKMGIVVSAMSGVTSTLQSCYNKAAEMYLYNRQSNSNGTMTGMGKLWPSTVEKEMSPRFEELRYQPNLDFLYKRHSDTADELYKQNAIPEGYKKLFLRVLNSDIENIADVLRAVALSGKSSSTLSDFILCHGELWSTALLCGCVKHLFTSKKFLDSAAHPTHRPIGNNYAEESSANGYSAVELPLSLSCEPLAPQLSASKDSNSIEQAAPIFTCAPVADSSSSSTSEEVPPFDPSAADAANLPLKYSSFSTMGRLSEQSDKSTPKPSTFKCSSVSPIIEFVDAREILIVHDPSDVESSYWVSHSSRGQVYLDWRASISSLRSYLSTHVYSSFEKPRDDAPQPLHSTSFKQFPRFNTPQFPTMDSNSAYDISNKQITGVENALTLPLTENAAENDSNLRTSSKEILEKPIILLITGFICSYPNGTTTNFKRNGSDYSASLIAALLKAKELSIWSDVDGVYSADPRVVSNAVCLPFITYGEAMELAYFGARILHPFSIHPCIHDRIPIRLRNSFHPESFGTLIRESYESVDHLHSYSMPFPNPSTRILRMRAGCKAFSKITNIAVINVEGTVMLGVPGIAQRLFSALNSANCSVVLISQGSSEHSICVAVKSSELRRSIIAIENAFQVEIRIDGLMNVTYETDCSILCAVGDGMCGYVGILATLATALCSAHINVKVVVQGSSEHNISFVIKREQEMEGLRALHDAVYSEMSSSLVPPSNFCTQTNYTLHNSPANESMFPMENVKRSTALVVGTKIIVFVTELYSHVFMRAVREMKKIMKIFCSLNTTSSSTLFIYGYTDGMRLIRRCKGEDHSEEKLIESLNESAEETFNEIDNMILFDLRGILGHYFPVSSQNVLFAQTKFLKKWKNSDRLFMDPRKISYGKTLQDLHSALRQVIPAKHRTERKRLHSVKTHRKHVFSWQTASPRYANVKNVIANRFLKD</sequence>
<name>A0ABQ7J9D5_9APIC</name>
<feature type="compositionally biased region" description="Polar residues" evidence="8">
    <location>
        <begin position="46"/>
        <end position="60"/>
    </location>
</feature>
<evidence type="ECO:0000259" key="9">
    <source>
        <dbReference type="Pfam" id="PF00696"/>
    </source>
</evidence>
<dbReference type="PROSITE" id="PS00324">
    <property type="entry name" value="ASPARTOKINASE"/>
    <property type="match status" value="1"/>
</dbReference>
<dbReference type="Pfam" id="PF00696">
    <property type="entry name" value="AA_kinase"/>
    <property type="match status" value="1"/>
</dbReference>
<evidence type="ECO:0000256" key="8">
    <source>
        <dbReference type="SAM" id="MobiDB-lite"/>
    </source>
</evidence>
<proteinExistence type="predicted"/>
<comment type="pathway">
    <text evidence="7">Amino-acid biosynthesis; L-threonine biosynthesis; L-threonine from L-aspartate: step 1/5.</text>
</comment>
<evidence type="ECO:0000256" key="5">
    <source>
        <dbReference type="ARBA" id="ARBA00022840"/>
    </source>
</evidence>
<dbReference type="Gene3D" id="3.40.1160.10">
    <property type="entry name" value="Acetylglutamate kinase-like"/>
    <property type="match status" value="2"/>
</dbReference>
<evidence type="ECO:0000313" key="11">
    <source>
        <dbReference type="EMBL" id="KAF8820587.1"/>
    </source>
</evidence>
<evidence type="ECO:0000313" key="12">
    <source>
        <dbReference type="Proteomes" id="UP000823046"/>
    </source>
</evidence>
<protein>
    <recommendedName>
        <fullName evidence="1">aspartate kinase</fullName>
        <ecNumber evidence="1">2.7.2.4</ecNumber>
    </recommendedName>
</protein>
<dbReference type="InterPro" id="IPR011147">
    <property type="entry name" value="Bifunc_Aspkin/hSer_DH"/>
</dbReference>
<dbReference type="InterPro" id="IPR054352">
    <property type="entry name" value="ACT_Aspartokinase"/>
</dbReference>
<evidence type="ECO:0000256" key="7">
    <source>
        <dbReference type="RuleBase" id="RU004249"/>
    </source>
</evidence>
<comment type="pathway">
    <text evidence="7">Amino-acid biosynthesis; L-lysine biosynthesis via DAP pathway; (S)-tetrahydrodipicolinate from L-aspartate: step 1/4.</text>
</comment>
<dbReference type="CDD" id="cd04921">
    <property type="entry name" value="ACT_AKi-HSDH-ThrA-like_1"/>
    <property type="match status" value="1"/>
</dbReference>
<evidence type="ECO:0000256" key="4">
    <source>
        <dbReference type="ARBA" id="ARBA00022777"/>
    </source>
</evidence>
<dbReference type="Pfam" id="PF22468">
    <property type="entry name" value="ACT_9"/>
    <property type="match status" value="2"/>
</dbReference>
<keyword evidence="4" id="KW-0418">Kinase</keyword>
<comment type="caution">
    <text evidence="11">The sequence shown here is derived from an EMBL/GenBank/DDBJ whole genome shotgun (WGS) entry which is preliminary data.</text>
</comment>
<feature type="domain" description="Aspartokinase ACT" evidence="10">
    <location>
        <begin position="724"/>
        <end position="784"/>
    </location>
</feature>
<organism evidence="11 12">
    <name type="scientific">Cardiosporidium cionae</name>
    <dbReference type="NCBI Taxonomy" id="476202"/>
    <lineage>
        <taxon>Eukaryota</taxon>
        <taxon>Sar</taxon>
        <taxon>Alveolata</taxon>
        <taxon>Apicomplexa</taxon>
        <taxon>Aconoidasida</taxon>
        <taxon>Nephromycida</taxon>
        <taxon>Cardiosporidium</taxon>
    </lineage>
</organism>
<evidence type="ECO:0000259" key="10">
    <source>
        <dbReference type="Pfam" id="PF22468"/>
    </source>
</evidence>
<feature type="domain" description="Aspartokinase ACT" evidence="10">
    <location>
        <begin position="806"/>
        <end position="864"/>
    </location>
</feature>
<feature type="compositionally biased region" description="Low complexity" evidence="8">
    <location>
        <begin position="27"/>
        <end position="38"/>
    </location>
</feature>
<evidence type="ECO:0000256" key="2">
    <source>
        <dbReference type="ARBA" id="ARBA00022679"/>
    </source>
</evidence>
<dbReference type="InterPro" id="IPR001341">
    <property type="entry name" value="Asp_kinase"/>
</dbReference>
<accession>A0ABQ7J9D5</accession>
<keyword evidence="3" id="KW-0547">Nucleotide-binding</keyword>
<keyword evidence="5" id="KW-0067">ATP-binding</keyword>
<dbReference type="PANTHER" id="PTHR43070">
    <property type="match status" value="1"/>
</dbReference>
<keyword evidence="2" id="KW-0808">Transferase</keyword>
<comment type="pathway">
    <text evidence="7">Amino-acid biosynthesis; L-methionine biosynthesis via de novo pathway; L-homoserine from L-aspartate: step 1/3.</text>
</comment>
<dbReference type="InterPro" id="IPR018042">
    <property type="entry name" value="Aspartate_kinase_CS"/>
</dbReference>
<dbReference type="SUPFAM" id="SSF53633">
    <property type="entry name" value="Carbamate kinase-like"/>
    <property type="match status" value="2"/>
</dbReference>
<dbReference type="NCBIfam" id="TIGR00657">
    <property type="entry name" value="asp_kinases"/>
    <property type="match status" value="1"/>
</dbReference>
<evidence type="ECO:0000256" key="6">
    <source>
        <dbReference type="ARBA" id="ARBA00022857"/>
    </source>
</evidence>
<dbReference type="InterPro" id="IPR045865">
    <property type="entry name" value="ACT-like_dom_sf"/>
</dbReference>
<dbReference type="EMBL" id="JADAQX010000349">
    <property type="protein sequence ID" value="KAF8820587.1"/>
    <property type="molecule type" value="Genomic_DNA"/>
</dbReference>
<feature type="domain" description="Aspartate/glutamate/uridylate kinase" evidence="9">
    <location>
        <begin position="527"/>
        <end position="670"/>
    </location>
</feature>
<reference evidence="11 12" key="1">
    <citation type="journal article" date="2020" name="bioRxiv">
        <title>Metabolic contributions of an alphaproteobacterial endosymbiont in the apicomplexan Cardiosporidium cionae.</title>
        <authorList>
            <person name="Hunter E.S."/>
            <person name="Paight C.J."/>
            <person name="Lane C.E."/>
        </authorList>
    </citation>
    <scope>NUCLEOTIDE SEQUENCE [LARGE SCALE GENOMIC DNA]</scope>
    <source>
        <strain evidence="11">ESH_2018</strain>
    </source>
</reference>
<dbReference type="SUPFAM" id="SSF55021">
    <property type="entry name" value="ACT-like"/>
    <property type="match status" value="2"/>
</dbReference>
<keyword evidence="12" id="KW-1185">Reference proteome</keyword>
<dbReference type="Gene3D" id="3.30.70.260">
    <property type="match status" value="2"/>
</dbReference>
<gene>
    <name evidence="11" type="ORF">IE077_004459</name>
</gene>
<dbReference type="Proteomes" id="UP000823046">
    <property type="component" value="Unassembled WGS sequence"/>
</dbReference>
<keyword evidence="7" id="KW-0028">Amino-acid biosynthesis</keyword>
<feature type="region of interest" description="Disordered" evidence="8">
    <location>
        <begin position="26"/>
        <end position="60"/>
    </location>
</feature>
<keyword evidence="6" id="KW-0521">NADP</keyword>
<dbReference type="InterPro" id="IPR001048">
    <property type="entry name" value="Asp/Glu/Uridylate_kinase"/>
</dbReference>
<dbReference type="EC" id="2.7.2.4" evidence="1"/>
<evidence type="ECO:0000256" key="3">
    <source>
        <dbReference type="ARBA" id="ARBA00022741"/>
    </source>
</evidence>